<feature type="region of interest" description="Disordered" evidence="1">
    <location>
        <begin position="1"/>
        <end position="42"/>
    </location>
</feature>
<keyword evidence="3" id="KW-1185">Reference proteome</keyword>
<evidence type="ECO:0000313" key="3">
    <source>
        <dbReference type="Proteomes" id="UP001497472"/>
    </source>
</evidence>
<evidence type="ECO:0000313" key="2">
    <source>
        <dbReference type="EMBL" id="CAK1546603.1"/>
    </source>
</evidence>
<organism evidence="2 3">
    <name type="scientific">Leptosia nina</name>
    <dbReference type="NCBI Taxonomy" id="320188"/>
    <lineage>
        <taxon>Eukaryota</taxon>
        <taxon>Metazoa</taxon>
        <taxon>Ecdysozoa</taxon>
        <taxon>Arthropoda</taxon>
        <taxon>Hexapoda</taxon>
        <taxon>Insecta</taxon>
        <taxon>Pterygota</taxon>
        <taxon>Neoptera</taxon>
        <taxon>Endopterygota</taxon>
        <taxon>Lepidoptera</taxon>
        <taxon>Glossata</taxon>
        <taxon>Ditrysia</taxon>
        <taxon>Papilionoidea</taxon>
        <taxon>Pieridae</taxon>
        <taxon>Pierinae</taxon>
        <taxon>Leptosia</taxon>
    </lineage>
</organism>
<dbReference type="AlphaFoldDB" id="A0AAV1JB90"/>
<name>A0AAV1JB90_9NEOP</name>
<evidence type="ECO:0000256" key="1">
    <source>
        <dbReference type="SAM" id="MobiDB-lite"/>
    </source>
</evidence>
<proteinExistence type="predicted"/>
<reference evidence="2 3" key="1">
    <citation type="submission" date="2023-11" db="EMBL/GenBank/DDBJ databases">
        <authorList>
            <person name="Okamura Y."/>
        </authorList>
    </citation>
    <scope>NUCLEOTIDE SEQUENCE [LARGE SCALE GENOMIC DNA]</scope>
</reference>
<comment type="caution">
    <text evidence="2">The sequence shown here is derived from an EMBL/GenBank/DDBJ whole genome shotgun (WGS) entry which is preliminary data.</text>
</comment>
<protein>
    <submittedName>
        <fullName evidence="2">Uncharacterized protein</fullName>
    </submittedName>
</protein>
<dbReference type="Proteomes" id="UP001497472">
    <property type="component" value="Unassembled WGS sequence"/>
</dbReference>
<gene>
    <name evidence="2" type="ORF">LNINA_LOCUS6161</name>
</gene>
<sequence length="75" mass="8316">MSGEAEDTTPTPTAAQPDGAGPLIQVPVAPRKPPRRGLKVQPERPKRALFCLTLKNPLRKLCIDIVEWKYPLKKS</sequence>
<dbReference type="EMBL" id="CAVLEF010000008">
    <property type="protein sequence ID" value="CAK1546603.1"/>
    <property type="molecule type" value="Genomic_DNA"/>
</dbReference>
<accession>A0AAV1JB90</accession>
<feature type="compositionally biased region" description="Low complexity" evidence="1">
    <location>
        <begin position="8"/>
        <end position="22"/>
    </location>
</feature>